<dbReference type="AlphaFoldDB" id="A0A9P5YEC3"/>
<protein>
    <submittedName>
        <fullName evidence="2">Uncharacterized protein</fullName>
    </submittedName>
</protein>
<keyword evidence="3" id="KW-1185">Reference proteome</keyword>
<dbReference type="Proteomes" id="UP000807353">
    <property type="component" value="Unassembled WGS sequence"/>
</dbReference>
<feature type="region of interest" description="Disordered" evidence="1">
    <location>
        <begin position="334"/>
        <end position="355"/>
    </location>
</feature>
<dbReference type="OrthoDB" id="1734943at2759"/>
<name>A0A9P5YEC3_9AGAR</name>
<gene>
    <name evidence="2" type="ORF">BDZ94DRAFT_1249037</name>
</gene>
<evidence type="ECO:0000313" key="2">
    <source>
        <dbReference type="EMBL" id="KAF9467307.1"/>
    </source>
</evidence>
<sequence length="535" mass="57267">MMNVLKHPSFFRPISRPTSPAPVATPYAPEPSLGFDRTPRPLNKLSLSNFRRPSPAPGANHTPTPTPLIQDGSYLEMLSLKLSEAISKALAQPTGPAAANEQVSGRRPIPQGRGRALGALIASEFKATQDSPHLQRAILRTLHRPLSVLLTNLSAHLLPLISSPAFKLPPSPTVQAPNPNPTQLHALAIATFSGELLETFDLLDLGVDSDIRGDGLKQIREGLVSLINRVVGPLVAGIRVELIPLLEALETPNTITTSKVAPGVRTSGVQYHPSIVTLQTVMPVYGRALARYTTSTVSQTILATFLISVVWRGLVALAHRPYLPPSPPSSPGLLPLAIKKSRSSSTPPLTPPAGRFAIKLPPSRPPSPPPAVVPATTAADARALYDLFKLLPCPPTDKEATRLAREVVDDALEGLKALPPLLDAVHALTFTRSDKSVKDLAQELELLATEVPLLIALPILLHAHVHGGSGTTFVADMLGLSEEEYRTECLFGFGRAEECATPVALRVMDVLRANPESNPIVCKWLDMEIAEALGQ</sequence>
<organism evidence="2 3">
    <name type="scientific">Collybia nuda</name>
    <dbReference type="NCBI Taxonomy" id="64659"/>
    <lineage>
        <taxon>Eukaryota</taxon>
        <taxon>Fungi</taxon>
        <taxon>Dikarya</taxon>
        <taxon>Basidiomycota</taxon>
        <taxon>Agaricomycotina</taxon>
        <taxon>Agaricomycetes</taxon>
        <taxon>Agaricomycetidae</taxon>
        <taxon>Agaricales</taxon>
        <taxon>Tricholomatineae</taxon>
        <taxon>Clitocybaceae</taxon>
        <taxon>Collybia</taxon>
    </lineage>
</organism>
<proteinExistence type="predicted"/>
<feature type="region of interest" description="Disordered" evidence="1">
    <location>
        <begin position="1"/>
        <end position="67"/>
    </location>
</feature>
<evidence type="ECO:0000313" key="3">
    <source>
        <dbReference type="Proteomes" id="UP000807353"/>
    </source>
</evidence>
<comment type="caution">
    <text evidence="2">The sequence shown here is derived from an EMBL/GenBank/DDBJ whole genome shotgun (WGS) entry which is preliminary data.</text>
</comment>
<dbReference type="EMBL" id="MU150237">
    <property type="protein sequence ID" value="KAF9467307.1"/>
    <property type="molecule type" value="Genomic_DNA"/>
</dbReference>
<reference evidence="2" key="1">
    <citation type="submission" date="2020-11" db="EMBL/GenBank/DDBJ databases">
        <authorList>
            <consortium name="DOE Joint Genome Institute"/>
            <person name="Ahrendt S."/>
            <person name="Riley R."/>
            <person name="Andreopoulos W."/>
            <person name="Labutti K."/>
            <person name="Pangilinan J."/>
            <person name="Ruiz-Duenas F.J."/>
            <person name="Barrasa J.M."/>
            <person name="Sanchez-Garcia M."/>
            <person name="Camarero S."/>
            <person name="Miyauchi S."/>
            <person name="Serrano A."/>
            <person name="Linde D."/>
            <person name="Babiker R."/>
            <person name="Drula E."/>
            <person name="Ayuso-Fernandez I."/>
            <person name="Pacheco R."/>
            <person name="Padilla G."/>
            <person name="Ferreira P."/>
            <person name="Barriuso J."/>
            <person name="Kellner H."/>
            <person name="Castanera R."/>
            <person name="Alfaro M."/>
            <person name="Ramirez L."/>
            <person name="Pisabarro A.G."/>
            <person name="Kuo A."/>
            <person name="Tritt A."/>
            <person name="Lipzen A."/>
            <person name="He G."/>
            <person name="Yan M."/>
            <person name="Ng V."/>
            <person name="Cullen D."/>
            <person name="Martin F."/>
            <person name="Rosso M.-N."/>
            <person name="Henrissat B."/>
            <person name="Hibbett D."/>
            <person name="Martinez A.T."/>
            <person name="Grigoriev I.V."/>
        </authorList>
    </citation>
    <scope>NUCLEOTIDE SEQUENCE</scope>
    <source>
        <strain evidence="2">CBS 247.69</strain>
    </source>
</reference>
<accession>A0A9P5YEC3</accession>
<evidence type="ECO:0000256" key="1">
    <source>
        <dbReference type="SAM" id="MobiDB-lite"/>
    </source>
</evidence>